<comment type="caution">
    <text evidence="9">The sequence shown here is derived from an EMBL/GenBank/DDBJ whole genome shotgun (WGS) entry which is preliminary data.</text>
</comment>
<comment type="similarity">
    <text evidence="2 7">Belongs to the DedA family.</text>
</comment>
<evidence type="ECO:0000313" key="10">
    <source>
        <dbReference type="Proteomes" id="UP000479526"/>
    </source>
</evidence>
<proteinExistence type="inferred from homology"/>
<keyword evidence="6 7" id="KW-0472">Membrane</keyword>
<reference evidence="9 10" key="1">
    <citation type="submission" date="2020-01" db="EMBL/GenBank/DDBJ databases">
        <title>Herbidospora sp. NEAU-GS84 nov., a novel actinomycete isolated from soil.</title>
        <authorList>
            <person name="Han L."/>
        </authorList>
    </citation>
    <scope>NUCLEOTIDE SEQUENCE [LARGE SCALE GENOMIC DNA]</scope>
    <source>
        <strain evidence="9 10">NEAU-GS84</strain>
    </source>
</reference>
<evidence type="ECO:0000256" key="1">
    <source>
        <dbReference type="ARBA" id="ARBA00004651"/>
    </source>
</evidence>
<sequence>MTDAIMTLLHDVMTSPWIYAAIAAIAVIDAFFPVVPSETAVITAGVFAASTGAPHLGLVIAAAAAGAFIGDNISYQIGRAGGARFQKRAAIRWAHAAFEERGGLLLVVARYIPGGRTAVTLTTGVVRYPLHRFAFFDGLAVISWALYSAMIGYIGGAAFEDNPFKGLLLGLGIALTVTAIVEIVRYAVRRRTRPATDATEQPRVPAGQP</sequence>
<feature type="transmembrane region" description="Helical" evidence="7">
    <location>
        <begin position="133"/>
        <end position="155"/>
    </location>
</feature>
<dbReference type="InterPro" id="IPR032818">
    <property type="entry name" value="DedA-like"/>
</dbReference>
<dbReference type="Proteomes" id="UP000479526">
    <property type="component" value="Unassembled WGS sequence"/>
</dbReference>
<gene>
    <name evidence="9" type="ORF">GT755_00530</name>
</gene>
<feature type="transmembrane region" description="Helical" evidence="7">
    <location>
        <begin position="167"/>
        <end position="188"/>
    </location>
</feature>
<evidence type="ECO:0000256" key="6">
    <source>
        <dbReference type="ARBA" id="ARBA00023136"/>
    </source>
</evidence>
<dbReference type="Pfam" id="PF09335">
    <property type="entry name" value="VTT_dom"/>
    <property type="match status" value="1"/>
</dbReference>
<evidence type="ECO:0000256" key="7">
    <source>
        <dbReference type="RuleBase" id="RU367016"/>
    </source>
</evidence>
<dbReference type="EMBL" id="WXEW01000001">
    <property type="protein sequence ID" value="NAS20164.1"/>
    <property type="molecule type" value="Genomic_DNA"/>
</dbReference>
<evidence type="ECO:0000256" key="3">
    <source>
        <dbReference type="ARBA" id="ARBA00022475"/>
    </source>
</evidence>
<evidence type="ECO:0000259" key="8">
    <source>
        <dbReference type="Pfam" id="PF09335"/>
    </source>
</evidence>
<keyword evidence="3 7" id="KW-1003">Cell membrane</keyword>
<evidence type="ECO:0000256" key="2">
    <source>
        <dbReference type="ARBA" id="ARBA00010792"/>
    </source>
</evidence>
<feature type="transmembrane region" description="Helical" evidence="7">
    <location>
        <begin position="16"/>
        <end position="35"/>
    </location>
</feature>
<evidence type="ECO:0000256" key="4">
    <source>
        <dbReference type="ARBA" id="ARBA00022692"/>
    </source>
</evidence>
<dbReference type="PANTHER" id="PTHR30353:SF0">
    <property type="entry name" value="TRANSMEMBRANE PROTEIN"/>
    <property type="match status" value="1"/>
</dbReference>
<dbReference type="PANTHER" id="PTHR30353">
    <property type="entry name" value="INNER MEMBRANE PROTEIN DEDA-RELATED"/>
    <property type="match status" value="1"/>
</dbReference>
<dbReference type="GO" id="GO:0005886">
    <property type="term" value="C:plasma membrane"/>
    <property type="evidence" value="ECO:0007669"/>
    <property type="project" value="UniProtKB-SubCell"/>
</dbReference>
<feature type="transmembrane region" description="Helical" evidence="7">
    <location>
        <begin position="41"/>
        <end position="69"/>
    </location>
</feature>
<accession>A0A7C9J944</accession>
<feature type="domain" description="VTT" evidence="8">
    <location>
        <begin position="35"/>
        <end position="153"/>
    </location>
</feature>
<keyword evidence="5 7" id="KW-1133">Transmembrane helix</keyword>
<evidence type="ECO:0000313" key="9">
    <source>
        <dbReference type="EMBL" id="NAS20164.1"/>
    </source>
</evidence>
<dbReference type="InterPro" id="IPR032816">
    <property type="entry name" value="VTT_dom"/>
</dbReference>
<dbReference type="AlphaFoldDB" id="A0A7C9J944"/>
<keyword evidence="10" id="KW-1185">Reference proteome</keyword>
<evidence type="ECO:0000256" key="5">
    <source>
        <dbReference type="ARBA" id="ARBA00022989"/>
    </source>
</evidence>
<protein>
    <submittedName>
        <fullName evidence="9">DedA family protein</fullName>
    </submittedName>
</protein>
<organism evidence="9 10">
    <name type="scientific">Herbidospora solisilvae</name>
    <dbReference type="NCBI Taxonomy" id="2696284"/>
    <lineage>
        <taxon>Bacteria</taxon>
        <taxon>Bacillati</taxon>
        <taxon>Actinomycetota</taxon>
        <taxon>Actinomycetes</taxon>
        <taxon>Streptosporangiales</taxon>
        <taxon>Streptosporangiaceae</taxon>
        <taxon>Herbidospora</taxon>
    </lineage>
</organism>
<comment type="subcellular location">
    <subcellularLocation>
        <location evidence="1 7">Cell membrane</location>
        <topology evidence="1 7">Multi-pass membrane protein</topology>
    </subcellularLocation>
</comment>
<keyword evidence="4 7" id="KW-0812">Transmembrane</keyword>
<dbReference type="RefSeq" id="WP_161477705.1">
    <property type="nucleotide sequence ID" value="NZ_WXEW01000001.1"/>
</dbReference>
<name>A0A7C9J944_9ACTN</name>